<keyword evidence="9" id="KW-1185">Reference proteome</keyword>
<feature type="transmembrane region" description="Helical" evidence="6">
    <location>
        <begin position="438"/>
        <end position="462"/>
    </location>
</feature>
<dbReference type="Gene3D" id="1.20.1720.10">
    <property type="entry name" value="Multidrug resistance protein D"/>
    <property type="match status" value="1"/>
</dbReference>
<evidence type="ECO:0000256" key="6">
    <source>
        <dbReference type="SAM" id="Phobius"/>
    </source>
</evidence>
<feature type="transmembrane region" description="Helical" evidence="6">
    <location>
        <begin position="95"/>
        <end position="118"/>
    </location>
</feature>
<feature type="transmembrane region" description="Helical" evidence="6">
    <location>
        <begin position="315"/>
        <end position="334"/>
    </location>
</feature>
<feature type="transmembrane region" description="Helical" evidence="6">
    <location>
        <begin position="241"/>
        <end position="263"/>
    </location>
</feature>
<evidence type="ECO:0000256" key="2">
    <source>
        <dbReference type="ARBA" id="ARBA00022448"/>
    </source>
</evidence>
<proteinExistence type="predicted"/>
<evidence type="ECO:0000313" key="8">
    <source>
        <dbReference type="EMBL" id="MFI1459401.1"/>
    </source>
</evidence>
<reference evidence="8 9" key="1">
    <citation type="submission" date="2024-10" db="EMBL/GenBank/DDBJ databases">
        <title>The Natural Products Discovery Center: Release of the First 8490 Sequenced Strains for Exploring Actinobacteria Biosynthetic Diversity.</title>
        <authorList>
            <person name="Kalkreuter E."/>
            <person name="Kautsar S.A."/>
            <person name="Yang D."/>
            <person name="Bader C.D."/>
            <person name="Teijaro C.N."/>
            <person name="Fluegel L."/>
            <person name="Davis C.M."/>
            <person name="Simpson J.R."/>
            <person name="Lauterbach L."/>
            <person name="Steele A.D."/>
            <person name="Gui C."/>
            <person name="Meng S."/>
            <person name="Li G."/>
            <person name="Viehrig K."/>
            <person name="Ye F."/>
            <person name="Su P."/>
            <person name="Kiefer A.F."/>
            <person name="Nichols A."/>
            <person name="Cepeda A.J."/>
            <person name="Yan W."/>
            <person name="Fan B."/>
            <person name="Jiang Y."/>
            <person name="Adhikari A."/>
            <person name="Zheng C.-J."/>
            <person name="Schuster L."/>
            <person name="Cowan T.M."/>
            <person name="Smanski M.J."/>
            <person name="Chevrette M.G."/>
            <person name="De Carvalho L.P.S."/>
            <person name="Shen B."/>
        </authorList>
    </citation>
    <scope>NUCLEOTIDE SEQUENCE [LARGE SCALE GENOMIC DNA]</scope>
    <source>
        <strain evidence="8 9">NPDC020568</strain>
    </source>
</reference>
<feature type="transmembrane region" description="Helical" evidence="6">
    <location>
        <begin position="157"/>
        <end position="179"/>
    </location>
</feature>
<dbReference type="PROSITE" id="PS50850">
    <property type="entry name" value="MFS"/>
    <property type="match status" value="1"/>
</dbReference>
<keyword evidence="4 6" id="KW-1133">Transmembrane helix</keyword>
<gene>
    <name evidence="8" type="ORF">ACH4WX_01620</name>
</gene>
<dbReference type="InterPro" id="IPR020846">
    <property type="entry name" value="MFS_dom"/>
</dbReference>
<dbReference type="PANTHER" id="PTHR42718">
    <property type="entry name" value="MAJOR FACILITATOR SUPERFAMILY MULTIDRUG TRANSPORTER MFSC"/>
    <property type="match status" value="1"/>
</dbReference>
<accession>A0ABW7TEF4</accession>
<keyword evidence="2" id="KW-0813">Transport</keyword>
<dbReference type="PRINTS" id="PR01036">
    <property type="entry name" value="TCRTETB"/>
</dbReference>
<sequence length="470" mass="47515">MAAAAFQEAEVGAVSVVDHELSAGRRTAGFVGLATASFLGCIDLTIVTTALPTITGELTTTIGVSQLVLTAFLTALAMFMVTAGRLGDLCGRRRVLLAGLAVFVIASVAAALAPGIGWLIGSRFVQGAACAVLYTGTSTLVEQLFPEGERGRAIGWLYAVNGIGLAIGPVLGGLLVPVFGWASVFWINVPFGLSAIVLIAWAVPAPAPSSRTGLDIPGQVFLALSVAAAVAFVSLPESIGWLSAPVLIAAVVAVLAGAGLIIAQRRAADPLLRIGLFAHPRFGAALLSDFFLAAFYASALLVLPPYLADRHGLDARATGAALLLVSVTMALASPRVGRWVDRVGPIVPLRFGFGSLAVSAGFTVVAGATGSLVVLLVGFVFFGLGWALILAPATLAALTSVDDAESGFAIGASWTFHNLGGAIGAAVVVAVYTSSDAGGGLAAAAVVLLVLAVVALAANLVIKDRKGVRS</sequence>
<dbReference type="SUPFAM" id="SSF103473">
    <property type="entry name" value="MFS general substrate transporter"/>
    <property type="match status" value="1"/>
</dbReference>
<evidence type="ECO:0000256" key="3">
    <source>
        <dbReference type="ARBA" id="ARBA00022692"/>
    </source>
</evidence>
<evidence type="ECO:0000256" key="5">
    <source>
        <dbReference type="ARBA" id="ARBA00023136"/>
    </source>
</evidence>
<feature type="transmembrane region" description="Helical" evidence="6">
    <location>
        <begin position="216"/>
        <end position="235"/>
    </location>
</feature>
<feature type="transmembrane region" description="Helical" evidence="6">
    <location>
        <begin position="63"/>
        <end position="83"/>
    </location>
</feature>
<feature type="transmembrane region" description="Helical" evidence="6">
    <location>
        <begin position="372"/>
        <end position="396"/>
    </location>
</feature>
<feature type="transmembrane region" description="Helical" evidence="6">
    <location>
        <begin position="284"/>
        <end position="303"/>
    </location>
</feature>
<evidence type="ECO:0000313" key="9">
    <source>
        <dbReference type="Proteomes" id="UP001611263"/>
    </source>
</evidence>
<comment type="subcellular location">
    <subcellularLocation>
        <location evidence="1">Cell membrane</location>
        <topology evidence="1">Multi-pass membrane protein</topology>
    </subcellularLocation>
</comment>
<dbReference type="RefSeq" id="WP_231507906.1">
    <property type="nucleotide sequence ID" value="NZ_JBIRUQ010000001.1"/>
</dbReference>
<feature type="transmembrane region" description="Helical" evidence="6">
    <location>
        <begin position="30"/>
        <end position="51"/>
    </location>
</feature>
<dbReference type="InterPro" id="IPR011701">
    <property type="entry name" value="MFS"/>
</dbReference>
<evidence type="ECO:0000259" key="7">
    <source>
        <dbReference type="PROSITE" id="PS50850"/>
    </source>
</evidence>
<dbReference type="CDD" id="cd17321">
    <property type="entry name" value="MFS_MMR_MDR_like"/>
    <property type="match status" value="1"/>
</dbReference>
<evidence type="ECO:0000256" key="1">
    <source>
        <dbReference type="ARBA" id="ARBA00004651"/>
    </source>
</evidence>
<feature type="transmembrane region" description="Helical" evidence="6">
    <location>
        <begin position="408"/>
        <end position="432"/>
    </location>
</feature>
<keyword evidence="5 6" id="KW-0472">Membrane</keyword>
<dbReference type="GeneID" id="93506343"/>
<feature type="domain" description="Major facilitator superfamily (MFS) profile" evidence="7">
    <location>
        <begin position="29"/>
        <end position="467"/>
    </location>
</feature>
<evidence type="ECO:0000256" key="4">
    <source>
        <dbReference type="ARBA" id="ARBA00022989"/>
    </source>
</evidence>
<name>A0ABW7TEF4_9NOCA</name>
<protein>
    <submittedName>
        <fullName evidence="8">MFS transporter</fullName>
    </submittedName>
</protein>
<dbReference type="PANTHER" id="PTHR42718:SF9">
    <property type="entry name" value="MAJOR FACILITATOR SUPERFAMILY MULTIDRUG TRANSPORTER MFSC"/>
    <property type="match status" value="1"/>
</dbReference>
<dbReference type="Gene3D" id="1.20.1250.20">
    <property type="entry name" value="MFS general substrate transporter like domains"/>
    <property type="match status" value="1"/>
</dbReference>
<organism evidence="8 9">
    <name type="scientific">Nocardia carnea</name>
    <dbReference type="NCBI Taxonomy" id="37328"/>
    <lineage>
        <taxon>Bacteria</taxon>
        <taxon>Bacillati</taxon>
        <taxon>Actinomycetota</taxon>
        <taxon>Actinomycetes</taxon>
        <taxon>Mycobacteriales</taxon>
        <taxon>Nocardiaceae</taxon>
        <taxon>Nocardia</taxon>
    </lineage>
</organism>
<dbReference type="InterPro" id="IPR036259">
    <property type="entry name" value="MFS_trans_sf"/>
</dbReference>
<feature type="transmembrane region" description="Helical" evidence="6">
    <location>
        <begin position="346"/>
        <end position="366"/>
    </location>
</feature>
<keyword evidence="3 6" id="KW-0812">Transmembrane</keyword>
<feature type="transmembrane region" description="Helical" evidence="6">
    <location>
        <begin position="185"/>
        <end position="204"/>
    </location>
</feature>
<dbReference type="Pfam" id="PF07690">
    <property type="entry name" value="MFS_1"/>
    <property type="match status" value="1"/>
</dbReference>
<comment type="caution">
    <text evidence="8">The sequence shown here is derived from an EMBL/GenBank/DDBJ whole genome shotgun (WGS) entry which is preliminary data.</text>
</comment>
<dbReference type="Proteomes" id="UP001611263">
    <property type="component" value="Unassembled WGS sequence"/>
</dbReference>
<dbReference type="EMBL" id="JBIRUQ010000001">
    <property type="protein sequence ID" value="MFI1459401.1"/>
    <property type="molecule type" value="Genomic_DNA"/>
</dbReference>